<dbReference type="InterPro" id="IPR025158">
    <property type="entry name" value="Mg_chelat-rel_C"/>
</dbReference>
<dbReference type="Pfam" id="PF01078">
    <property type="entry name" value="Mg_chelatase"/>
    <property type="match status" value="1"/>
</dbReference>
<dbReference type="Gene3D" id="3.30.230.10">
    <property type="match status" value="1"/>
</dbReference>
<dbReference type="InterPro" id="IPR004482">
    <property type="entry name" value="Mg_chelat-rel"/>
</dbReference>
<dbReference type="EMBL" id="MEZQ01000037">
    <property type="protein sequence ID" value="OGD59303.1"/>
    <property type="molecule type" value="Genomic_DNA"/>
</dbReference>
<dbReference type="CDD" id="cd00009">
    <property type="entry name" value="AAA"/>
    <property type="match status" value="1"/>
</dbReference>
<dbReference type="InterPro" id="IPR000523">
    <property type="entry name" value="Mg_chelatse_chII-like_cat_dom"/>
</dbReference>
<gene>
    <name evidence="4" type="ORF">A3I57_02470</name>
</gene>
<dbReference type="InterPro" id="IPR014721">
    <property type="entry name" value="Ribsml_uS5_D2-typ_fold_subgr"/>
</dbReference>
<dbReference type="Pfam" id="PF13335">
    <property type="entry name" value="Mg_chelatase_C"/>
    <property type="match status" value="1"/>
</dbReference>
<reference evidence="4 5" key="1">
    <citation type="journal article" date="2016" name="Nat. Commun.">
        <title>Thousands of microbial genomes shed light on interconnected biogeochemical processes in an aquifer system.</title>
        <authorList>
            <person name="Anantharaman K."/>
            <person name="Brown C.T."/>
            <person name="Hug L.A."/>
            <person name="Sharon I."/>
            <person name="Castelle C.J."/>
            <person name="Probst A.J."/>
            <person name="Thomas B.C."/>
            <person name="Singh A."/>
            <person name="Wilkins M.J."/>
            <person name="Karaoz U."/>
            <person name="Brodie E.L."/>
            <person name="Williams K.H."/>
            <person name="Hubbard S.S."/>
            <person name="Banfield J.F."/>
        </authorList>
    </citation>
    <scope>NUCLEOTIDE SEQUENCE [LARGE SCALE GENOMIC DNA]</scope>
</reference>
<protein>
    <submittedName>
        <fullName evidence="4">Magnesium chelatase</fullName>
    </submittedName>
</protein>
<sequence length="516" mass="56535">MLTKVWSVASKGLNPIEVEVEVNVASKGFPAFNIVGLATKAVDEAKERVRTALTNSGIEFPQKKITVNLAPADIPKEGSAYDLPMAVGVLVSSGKIELDGTKKYFYGEVGLDGKLRHTKGVFLLASLAKEKGINQVFVPRLSANEASVVEGIKVFPVASLLELIRHFKNEKKIKPLKYVDRGEVLQAAEAEFDLSEVAGQEQAKRALEIAAAGGHNLLMVGPPGAGKTMLARALPGILPLLTEPEALEVTKIYSVTGNIEPGGGLIRRRPFRSPHHTTSRMGLIGGGSQPMPGEISLAHRGVLFLDEFAEYPRSTLEALRQPLEDGVVNVVRVAGSVKFPAQFMLVAASNPCPCGYLNHPKKPCTCLPGAILYYQKRMSGPILDRIDLHVNVPFVEVEKLRQNISTSKVGTSFTLEVESSEVVRKRVIKARSVQEQRFKAEKIYSNAEMKNKQIKKFCELTPDAERLLLQATDKWQLSARSYFRVIKVSRTIADLAGADLIEYSHVAEALQYRMRA</sequence>
<name>A0A1F5DVZ2_9BACT</name>
<comment type="similarity">
    <text evidence="1">Belongs to the Mg-chelatase subunits D/I family. ComM subfamily.</text>
</comment>
<evidence type="ECO:0000313" key="5">
    <source>
        <dbReference type="Proteomes" id="UP000176364"/>
    </source>
</evidence>
<evidence type="ECO:0000313" key="4">
    <source>
        <dbReference type="EMBL" id="OGD59303.1"/>
    </source>
</evidence>
<dbReference type="GO" id="GO:0005524">
    <property type="term" value="F:ATP binding"/>
    <property type="evidence" value="ECO:0007669"/>
    <property type="project" value="InterPro"/>
</dbReference>
<dbReference type="PANTHER" id="PTHR32039">
    <property type="entry name" value="MAGNESIUM-CHELATASE SUBUNIT CHLI"/>
    <property type="match status" value="1"/>
</dbReference>
<dbReference type="SMART" id="SM00382">
    <property type="entry name" value="AAA"/>
    <property type="match status" value="1"/>
</dbReference>
<dbReference type="SUPFAM" id="SSF52540">
    <property type="entry name" value="P-loop containing nucleoside triphosphate hydrolases"/>
    <property type="match status" value="1"/>
</dbReference>
<accession>A0A1F5DVZ2</accession>
<comment type="caution">
    <text evidence="4">The sequence shown here is derived from an EMBL/GenBank/DDBJ whole genome shotgun (WGS) entry which is preliminary data.</text>
</comment>
<dbReference type="PANTHER" id="PTHR32039:SF7">
    <property type="entry name" value="COMPETENCE PROTEIN COMM"/>
    <property type="match status" value="1"/>
</dbReference>
<evidence type="ECO:0000259" key="3">
    <source>
        <dbReference type="SMART" id="SM00382"/>
    </source>
</evidence>
<dbReference type="InterPro" id="IPR027417">
    <property type="entry name" value="P-loop_NTPase"/>
</dbReference>
<organism evidence="4 5">
    <name type="scientific">Candidatus Beckwithbacteria bacterium RIFCSPLOWO2_02_FULL_47_23</name>
    <dbReference type="NCBI Taxonomy" id="1797463"/>
    <lineage>
        <taxon>Bacteria</taxon>
        <taxon>Candidatus Beckwithiibacteriota</taxon>
    </lineage>
</organism>
<dbReference type="InterPro" id="IPR003593">
    <property type="entry name" value="AAA+_ATPase"/>
</dbReference>
<dbReference type="NCBIfam" id="TIGR00368">
    <property type="entry name" value="YifB family Mg chelatase-like AAA ATPase"/>
    <property type="match status" value="1"/>
</dbReference>
<evidence type="ECO:0000256" key="2">
    <source>
        <dbReference type="SAM" id="MobiDB-lite"/>
    </source>
</evidence>
<dbReference type="Pfam" id="PF13541">
    <property type="entry name" value="ChlI"/>
    <property type="match status" value="1"/>
</dbReference>
<feature type="region of interest" description="Disordered" evidence="2">
    <location>
        <begin position="264"/>
        <end position="286"/>
    </location>
</feature>
<evidence type="ECO:0000256" key="1">
    <source>
        <dbReference type="ARBA" id="ARBA00006354"/>
    </source>
</evidence>
<dbReference type="InterPro" id="IPR045006">
    <property type="entry name" value="CHLI-like"/>
</dbReference>
<proteinExistence type="inferred from homology"/>
<dbReference type="Proteomes" id="UP000176364">
    <property type="component" value="Unassembled WGS sequence"/>
</dbReference>
<feature type="compositionally biased region" description="Basic residues" evidence="2">
    <location>
        <begin position="266"/>
        <end position="278"/>
    </location>
</feature>
<feature type="domain" description="AAA+ ATPase" evidence="3">
    <location>
        <begin position="213"/>
        <end position="396"/>
    </location>
</feature>
<dbReference type="InterPro" id="IPR020568">
    <property type="entry name" value="Ribosomal_Su5_D2-typ_SF"/>
</dbReference>
<dbReference type="Gene3D" id="3.40.50.300">
    <property type="entry name" value="P-loop containing nucleotide triphosphate hydrolases"/>
    <property type="match status" value="1"/>
</dbReference>
<dbReference type="AlphaFoldDB" id="A0A1F5DVZ2"/>
<dbReference type="SUPFAM" id="SSF54211">
    <property type="entry name" value="Ribosomal protein S5 domain 2-like"/>
    <property type="match status" value="1"/>
</dbReference>